<dbReference type="AlphaFoldDB" id="N1W2W2"/>
<dbReference type="Proteomes" id="UP000012227">
    <property type="component" value="Unassembled WGS sequence"/>
</dbReference>
<name>N1W2W2_9LEPT</name>
<dbReference type="Gene3D" id="2.40.160.50">
    <property type="entry name" value="membrane protein fhac: a member of the omp85/tpsb transporter family"/>
    <property type="match status" value="1"/>
</dbReference>
<organism evidence="1 2">
    <name type="scientific">Leptospira vanthielii serovar Holland str. Waz Holland = ATCC 700522</name>
    <dbReference type="NCBI Taxonomy" id="1218591"/>
    <lineage>
        <taxon>Bacteria</taxon>
        <taxon>Pseudomonadati</taxon>
        <taxon>Spirochaetota</taxon>
        <taxon>Spirochaetia</taxon>
        <taxon>Leptospirales</taxon>
        <taxon>Leptospiraceae</taxon>
        <taxon>Leptospira</taxon>
    </lineage>
</organism>
<evidence type="ECO:0000313" key="1">
    <source>
        <dbReference type="EMBL" id="EMY70549.1"/>
    </source>
</evidence>
<gene>
    <name evidence="1" type="ORF">LEP1GSC199_1132</name>
</gene>
<accession>N1W2W2</accession>
<dbReference type="EMBL" id="AOGY02000031">
    <property type="protein sequence ID" value="EMY70549.1"/>
    <property type="molecule type" value="Genomic_DNA"/>
</dbReference>
<evidence type="ECO:0000313" key="2">
    <source>
        <dbReference type="Proteomes" id="UP000012227"/>
    </source>
</evidence>
<protein>
    <submittedName>
        <fullName evidence="1">Outer membrane protein, OMP85-like family protein</fullName>
    </submittedName>
</protein>
<proteinExistence type="predicted"/>
<comment type="caution">
    <text evidence="1">The sequence shown here is derived from an EMBL/GenBank/DDBJ whole genome shotgun (WGS) entry which is preliminary data.</text>
</comment>
<reference evidence="1 2" key="1">
    <citation type="submission" date="2013-03" db="EMBL/GenBank/DDBJ databases">
        <authorList>
            <person name="Harkins D.M."/>
            <person name="Durkin A.S."/>
            <person name="Brinkac L.M."/>
            <person name="Haft D.H."/>
            <person name="Selengut J.D."/>
            <person name="Sanka R."/>
            <person name="DePew J."/>
            <person name="Purushe J."/>
            <person name="Galloway R.L."/>
            <person name="Vinetz J.M."/>
            <person name="Sutton G.G."/>
            <person name="Nierman W.C."/>
            <person name="Fouts D.E."/>
        </authorList>
    </citation>
    <scope>NUCLEOTIDE SEQUENCE [LARGE SCALE GENOMIC DNA]</scope>
    <source>
        <strain evidence="1 2">Waz Holland</strain>
    </source>
</reference>
<sequence>MGSFSLWDQFLQLSIVPFYDVGRVWDKLRDVNALGYKHARGVGLRLVWDQATVILLDYAYSKEDQLFYLDMGHTF</sequence>
<dbReference type="STRING" id="1218591.LEP1GSC199_1132"/>